<dbReference type="InterPro" id="IPR007372">
    <property type="entry name" value="Lipid/polyisoprenoid-bd_YceI"/>
</dbReference>
<dbReference type="SUPFAM" id="SSF101874">
    <property type="entry name" value="YceI-like"/>
    <property type="match status" value="1"/>
</dbReference>
<feature type="domain" description="Lipid/polyisoprenoid-binding YceI-like" evidence="2">
    <location>
        <begin position="30"/>
        <end position="193"/>
    </location>
</feature>
<dbReference type="RefSeq" id="WP_142894653.1">
    <property type="nucleotide sequence ID" value="NZ_ML660052.1"/>
</dbReference>
<dbReference type="PANTHER" id="PTHR34406">
    <property type="entry name" value="PROTEIN YCEI"/>
    <property type="match status" value="1"/>
</dbReference>
<name>A0A545U1T8_9PROT</name>
<feature type="chain" id="PRO_5022085376" description="Lipid/polyisoprenoid-binding YceI-like domain-containing protein" evidence="1">
    <location>
        <begin position="29"/>
        <end position="195"/>
    </location>
</feature>
<evidence type="ECO:0000259" key="2">
    <source>
        <dbReference type="SMART" id="SM00867"/>
    </source>
</evidence>
<reference evidence="3 4" key="1">
    <citation type="submission" date="2019-06" db="EMBL/GenBank/DDBJ databases">
        <title>Whole genome sequence for Rhodospirillaceae sp. R148.</title>
        <authorList>
            <person name="Wang G."/>
        </authorList>
    </citation>
    <scope>NUCLEOTIDE SEQUENCE [LARGE SCALE GENOMIC DNA]</scope>
    <source>
        <strain evidence="3 4">R148</strain>
    </source>
</reference>
<organism evidence="3 4">
    <name type="scientific">Denitrobaculum tricleocarpae</name>
    <dbReference type="NCBI Taxonomy" id="2591009"/>
    <lineage>
        <taxon>Bacteria</taxon>
        <taxon>Pseudomonadati</taxon>
        <taxon>Pseudomonadota</taxon>
        <taxon>Alphaproteobacteria</taxon>
        <taxon>Rhodospirillales</taxon>
        <taxon>Rhodospirillaceae</taxon>
        <taxon>Denitrobaculum</taxon>
    </lineage>
</organism>
<accession>A0A545U1T8</accession>
<dbReference type="InterPro" id="IPR036761">
    <property type="entry name" value="TTHA0802/YceI-like_sf"/>
</dbReference>
<dbReference type="AlphaFoldDB" id="A0A545U1T8"/>
<dbReference type="Proteomes" id="UP000315252">
    <property type="component" value="Unassembled WGS sequence"/>
</dbReference>
<keyword evidence="1" id="KW-0732">Signal</keyword>
<comment type="caution">
    <text evidence="3">The sequence shown here is derived from an EMBL/GenBank/DDBJ whole genome shotgun (WGS) entry which is preliminary data.</text>
</comment>
<evidence type="ECO:0000313" key="3">
    <source>
        <dbReference type="EMBL" id="TQV83416.1"/>
    </source>
</evidence>
<evidence type="ECO:0000313" key="4">
    <source>
        <dbReference type="Proteomes" id="UP000315252"/>
    </source>
</evidence>
<keyword evidence="4" id="KW-1185">Reference proteome</keyword>
<sequence>MKSQPLKTLTGFSLASAFLVAAALPAGAAEYKIDPTHSFIEFKTKHLGMSWLSGRFNTIDGTMFYDPAAGAAAQKVELTIDTASLDTNHAERDKHLRSADFFDVEKHPTATFVSTGYDGDENGGTLSGDLTLLGVTKPISFEITKLGEGDDPWGGYRAGFEGSYTLARKDFGMGYNLGPAAENVVVDLMIEAIKQ</sequence>
<dbReference type="OrthoDB" id="9811006at2"/>
<dbReference type="SMART" id="SM00867">
    <property type="entry name" value="YceI"/>
    <property type="match status" value="1"/>
</dbReference>
<evidence type="ECO:0000256" key="1">
    <source>
        <dbReference type="SAM" id="SignalP"/>
    </source>
</evidence>
<protein>
    <recommendedName>
        <fullName evidence="2">Lipid/polyisoprenoid-binding YceI-like domain-containing protein</fullName>
    </recommendedName>
</protein>
<dbReference type="EMBL" id="VHSH01000001">
    <property type="protein sequence ID" value="TQV83416.1"/>
    <property type="molecule type" value="Genomic_DNA"/>
</dbReference>
<dbReference type="Pfam" id="PF04264">
    <property type="entry name" value="YceI"/>
    <property type="match status" value="1"/>
</dbReference>
<dbReference type="PANTHER" id="PTHR34406:SF1">
    <property type="entry name" value="PROTEIN YCEI"/>
    <property type="match status" value="1"/>
</dbReference>
<dbReference type="Gene3D" id="2.40.128.110">
    <property type="entry name" value="Lipid/polyisoprenoid-binding, YceI-like"/>
    <property type="match status" value="1"/>
</dbReference>
<feature type="signal peptide" evidence="1">
    <location>
        <begin position="1"/>
        <end position="28"/>
    </location>
</feature>
<proteinExistence type="predicted"/>
<gene>
    <name evidence="3" type="ORF">FKG95_02120</name>
</gene>